<evidence type="ECO:0000313" key="2">
    <source>
        <dbReference type="EMBL" id="DAD81819.1"/>
    </source>
</evidence>
<feature type="coiled-coil region" evidence="1">
    <location>
        <begin position="49"/>
        <end position="115"/>
    </location>
</feature>
<protein>
    <submittedName>
        <fullName evidence="2">Uncharacterized protein</fullName>
    </submittedName>
</protein>
<organism evidence="2">
    <name type="scientific">Siphoviridae sp. ctvyM23</name>
    <dbReference type="NCBI Taxonomy" id="2826514"/>
    <lineage>
        <taxon>Viruses</taxon>
        <taxon>Duplodnaviria</taxon>
        <taxon>Heunggongvirae</taxon>
        <taxon>Uroviricota</taxon>
        <taxon>Caudoviricetes</taxon>
    </lineage>
</organism>
<sequence length="656" mass="75059">MAVLLPTQNLSIKNSASSLTFQNSPKLQIQRTDTSVPFKIDVTQNLKFAKNALDVIEKYQENIRTKAKENALLSAQNDASVEFNNLLRDYKNLKGQNAVDALPEYQKKLENLKKNYSDAFKGYGDVAHTFGKWFDDKTNSFGIELKNYNDAQIEAVNVAEMKGRISNSANTLTEHWGSPLEDKYYQEYVSATNAVLEKNGYVPGGEEWQAEQRKMADEVTKIAVGNQILNKNFGGAIASLKRWQPRISADAYNDLLAKAIKGAEDEQERQERKALLREQRQTNLELKREREALRAIQPLNAVEQLRFKEAHKDATFNKMKELFMIKNNKKEDDLSATDYNDIQIMVDGDLSRQVIEENARRKAVSDTDSILDNNLSSILYAKQTNGELKYKNRDDLYLNIDDLNLRSSLIVQYGDKEKLNTKLAMLYDNMNNKANYRLSSFISTASDDVLDLFYGTPERQKETELTYGTIPLNDQKAQARILKIQQQHQGTSIKKGDALSSRVLDELNIKSNDLFKGDNSSKFMFVMPIAQDLFTTYVNSNLIKKDKNGAGVPDISSLNPKEISNAIEYVIRSPEFEQAKQDFKNSKDVINDTYNDLDDNDLLNDTFSKDEVKSQLWQYQSQYYRDNGSYPTSRQLYLDFVNKQTSKLSDREKMIK</sequence>
<accession>A0A8S5MIU5</accession>
<proteinExistence type="predicted"/>
<dbReference type="EMBL" id="BK014908">
    <property type="protein sequence ID" value="DAD81819.1"/>
    <property type="molecule type" value="Genomic_DNA"/>
</dbReference>
<evidence type="ECO:0000256" key="1">
    <source>
        <dbReference type="SAM" id="Coils"/>
    </source>
</evidence>
<reference evidence="2" key="1">
    <citation type="journal article" date="2021" name="Proc. Natl. Acad. Sci. U.S.A.">
        <title>A Catalog of Tens of Thousands of Viruses from Human Metagenomes Reveals Hidden Associations with Chronic Diseases.</title>
        <authorList>
            <person name="Tisza M.J."/>
            <person name="Buck C.B."/>
        </authorList>
    </citation>
    <scope>NUCLEOTIDE SEQUENCE</scope>
    <source>
        <strain evidence="2">CtvyM23</strain>
    </source>
</reference>
<feature type="coiled-coil region" evidence="1">
    <location>
        <begin position="253"/>
        <end position="296"/>
    </location>
</feature>
<name>A0A8S5MIU5_9CAUD</name>
<keyword evidence="1" id="KW-0175">Coiled coil</keyword>